<accession>A0A109JM18</accession>
<evidence type="ECO:0000256" key="2">
    <source>
        <dbReference type="ARBA" id="ARBA00009854"/>
    </source>
</evidence>
<evidence type="ECO:0000259" key="9">
    <source>
        <dbReference type="Pfam" id="PF06826"/>
    </source>
</evidence>
<dbReference type="PANTHER" id="PTHR30445:SF9">
    <property type="match status" value="1"/>
</dbReference>
<evidence type="ECO:0000256" key="5">
    <source>
        <dbReference type="ARBA" id="ARBA00022692"/>
    </source>
</evidence>
<dbReference type="RefSeq" id="WP_066510689.1">
    <property type="nucleotide sequence ID" value="NZ_LNCU01000089.1"/>
</dbReference>
<gene>
    <name evidence="10" type="ORF">AS156_12350</name>
</gene>
<dbReference type="InterPro" id="IPR006512">
    <property type="entry name" value="YidE_YbjL"/>
</dbReference>
<evidence type="ECO:0000256" key="4">
    <source>
        <dbReference type="ARBA" id="ARBA00022475"/>
    </source>
</evidence>
<sequence>MTSLGLAAFVGLTGIHAGPIFLSALRESGVGLLLGGMAVTLLPQIVGFCFGHFVLRMNPILLLGGLTGAQTVTAAMAALQERSESPAPVLGYTPAYPVANILLTT</sequence>
<evidence type="ECO:0000256" key="8">
    <source>
        <dbReference type="SAM" id="Phobius"/>
    </source>
</evidence>
<dbReference type="EMBL" id="LNCU01000089">
    <property type="protein sequence ID" value="KWV51376.1"/>
    <property type="molecule type" value="Genomic_DNA"/>
</dbReference>
<evidence type="ECO:0000313" key="10">
    <source>
        <dbReference type="EMBL" id="KWV51376.1"/>
    </source>
</evidence>
<dbReference type="GO" id="GO:0005886">
    <property type="term" value="C:plasma membrane"/>
    <property type="evidence" value="ECO:0007669"/>
    <property type="project" value="UniProtKB-SubCell"/>
</dbReference>
<keyword evidence="7 8" id="KW-0472">Membrane</keyword>
<feature type="domain" description="YidE/YbjL duplication" evidence="9">
    <location>
        <begin position="1"/>
        <end position="104"/>
    </location>
</feature>
<comment type="similarity">
    <text evidence="2">Belongs to the AAE transporter (TC 2.A.81) family.</text>
</comment>
<name>A0A109JM18_9BRAD</name>
<comment type="caution">
    <text evidence="10">The sequence shown here is derived from an EMBL/GenBank/DDBJ whole genome shotgun (WGS) entry which is preliminary data.</text>
</comment>
<evidence type="ECO:0000256" key="6">
    <source>
        <dbReference type="ARBA" id="ARBA00022989"/>
    </source>
</evidence>
<keyword evidence="6 8" id="KW-1133">Transmembrane helix</keyword>
<keyword evidence="3" id="KW-0813">Transport</keyword>
<organism evidence="10 11">
    <name type="scientific">Bradyrhizobium macuxiense</name>
    <dbReference type="NCBI Taxonomy" id="1755647"/>
    <lineage>
        <taxon>Bacteria</taxon>
        <taxon>Pseudomonadati</taxon>
        <taxon>Pseudomonadota</taxon>
        <taxon>Alphaproteobacteria</taxon>
        <taxon>Hyphomicrobiales</taxon>
        <taxon>Nitrobacteraceae</taxon>
        <taxon>Bradyrhizobium</taxon>
    </lineage>
</organism>
<evidence type="ECO:0000256" key="1">
    <source>
        <dbReference type="ARBA" id="ARBA00004651"/>
    </source>
</evidence>
<evidence type="ECO:0000256" key="3">
    <source>
        <dbReference type="ARBA" id="ARBA00022448"/>
    </source>
</evidence>
<protein>
    <recommendedName>
        <fullName evidence="9">YidE/YbjL duplication domain-containing protein</fullName>
    </recommendedName>
</protein>
<keyword evidence="5 8" id="KW-0812">Transmembrane</keyword>
<dbReference type="Proteomes" id="UP000057737">
    <property type="component" value="Unassembled WGS sequence"/>
</dbReference>
<dbReference type="AlphaFoldDB" id="A0A109JM18"/>
<proteinExistence type="inferred from homology"/>
<evidence type="ECO:0000313" key="11">
    <source>
        <dbReference type="Proteomes" id="UP000057737"/>
    </source>
</evidence>
<feature type="transmembrane region" description="Helical" evidence="8">
    <location>
        <begin position="33"/>
        <end position="55"/>
    </location>
</feature>
<comment type="subcellular location">
    <subcellularLocation>
        <location evidence="1">Cell membrane</location>
        <topology evidence="1">Multi-pass membrane protein</topology>
    </subcellularLocation>
</comment>
<dbReference type="PANTHER" id="PTHR30445">
    <property type="entry name" value="K(+)_H(+) ANTIPORTER SUBUNIT KHTT"/>
    <property type="match status" value="1"/>
</dbReference>
<reference evidence="10 11" key="1">
    <citation type="submission" date="2015-11" db="EMBL/GenBank/DDBJ databases">
        <title>Draft Genome Sequence of the Strain BR 10303 (Bradyrhizobium sp.) isolated from nodules of Centrolobium paraense.</title>
        <authorList>
            <person name="Zelli J.E."/>
            <person name="Simoes-Araujo J.L."/>
            <person name="Barauna A.C."/>
            <person name="Silva K."/>
        </authorList>
    </citation>
    <scope>NUCLEOTIDE SEQUENCE [LARGE SCALE GENOMIC DNA]</scope>
    <source>
        <strain evidence="10 11">BR 10303</strain>
    </source>
</reference>
<dbReference type="Pfam" id="PF06826">
    <property type="entry name" value="Asp-Al_Ex"/>
    <property type="match status" value="1"/>
</dbReference>
<evidence type="ECO:0000256" key="7">
    <source>
        <dbReference type="ARBA" id="ARBA00023136"/>
    </source>
</evidence>
<keyword evidence="4" id="KW-1003">Cell membrane</keyword>
<dbReference type="InterPro" id="IPR050144">
    <property type="entry name" value="AAE_transporter"/>
</dbReference>
<keyword evidence="11" id="KW-1185">Reference proteome</keyword>